<sequence>MLEPIRHALDFQRIVLASVSPRRSEILHTVGLNFEIMPSLFEEDLDPRKFQSHGDYAVETAYRKVLDVSERLSNDPNPPDIIIGADTVVSLDGKIYGKPEDAKMAYKFLEQLSGRQHTVHTGVVIKTKEATIKFFESTNVQMAYLAEDVIRGYIRTKEPLDKAGGYGIQGFGGSLIEKIDGDFYNVIGLPLYSFCKHLRWLYDDKLKRIELSKTIGPMAAFDVLSEGNKNLKKTSQLTTSQPKTSMKVLNVKSREKPTKTAPS</sequence>
<dbReference type="InterPro" id="IPR003697">
    <property type="entry name" value="Maf-like"/>
</dbReference>
<dbReference type="AlphaFoldDB" id="A0A9P0EDF8"/>
<comment type="cofactor">
    <cofactor evidence="1">
        <name>a divalent metal cation</name>
        <dbReference type="ChEBI" id="CHEBI:60240"/>
    </cofactor>
</comment>
<reference evidence="3" key="1">
    <citation type="submission" date="2022-01" db="EMBL/GenBank/DDBJ databases">
        <authorList>
            <person name="King R."/>
        </authorList>
    </citation>
    <scope>NUCLEOTIDE SEQUENCE</scope>
</reference>
<dbReference type="PANTHER" id="PTHR43213">
    <property type="entry name" value="BIFUNCTIONAL DTTP/UTP PYROPHOSPHATASE/METHYLTRANSFERASE PROTEIN-RELATED"/>
    <property type="match status" value="1"/>
</dbReference>
<dbReference type="InterPro" id="IPR029001">
    <property type="entry name" value="ITPase-like_fam"/>
</dbReference>
<dbReference type="Pfam" id="PF02545">
    <property type="entry name" value="Maf"/>
    <property type="match status" value="1"/>
</dbReference>
<dbReference type="SUPFAM" id="SSF52972">
    <property type="entry name" value="ITPase-like"/>
    <property type="match status" value="1"/>
</dbReference>
<dbReference type="PANTHER" id="PTHR43213:SF5">
    <property type="entry name" value="BIFUNCTIONAL DTTP_UTP PYROPHOSPHATASE_METHYLTRANSFERASE PROTEIN-RELATED"/>
    <property type="match status" value="1"/>
</dbReference>
<accession>A0A9P0EDF8</accession>
<evidence type="ECO:0000313" key="4">
    <source>
        <dbReference type="Proteomes" id="UP001152798"/>
    </source>
</evidence>
<dbReference type="CDD" id="cd00555">
    <property type="entry name" value="Maf"/>
    <property type="match status" value="1"/>
</dbReference>
<dbReference type="HAMAP" id="MF_00528">
    <property type="entry name" value="Maf"/>
    <property type="match status" value="1"/>
</dbReference>
<gene>
    <name evidence="3" type="ORF">NEZAVI_LOCUS5655</name>
</gene>
<proteinExistence type="inferred from homology"/>
<keyword evidence="4" id="KW-1185">Reference proteome</keyword>
<dbReference type="OrthoDB" id="10267058at2759"/>
<evidence type="ECO:0000256" key="2">
    <source>
        <dbReference type="ARBA" id="ARBA00022801"/>
    </source>
</evidence>
<dbReference type="EMBL" id="OV725079">
    <property type="protein sequence ID" value="CAH1395360.1"/>
    <property type="molecule type" value="Genomic_DNA"/>
</dbReference>
<protein>
    <submittedName>
        <fullName evidence="3">Uncharacterized protein</fullName>
    </submittedName>
</protein>
<dbReference type="NCBIfam" id="TIGR00172">
    <property type="entry name" value="maf"/>
    <property type="match status" value="1"/>
</dbReference>
<name>A0A9P0EDF8_NEZVI</name>
<dbReference type="Gene3D" id="3.90.950.10">
    <property type="match status" value="1"/>
</dbReference>
<evidence type="ECO:0000256" key="1">
    <source>
        <dbReference type="ARBA" id="ARBA00001968"/>
    </source>
</evidence>
<dbReference type="Proteomes" id="UP001152798">
    <property type="component" value="Chromosome 3"/>
</dbReference>
<dbReference type="GO" id="GO:0047429">
    <property type="term" value="F:nucleoside triphosphate diphosphatase activity"/>
    <property type="evidence" value="ECO:0007669"/>
    <property type="project" value="InterPro"/>
</dbReference>
<keyword evidence="2" id="KW-0378">Hydrolase</keyword>
<evidence type="ECO:0000313" key="3">
    <source>
        <dbReference type="EMBL" id="CAH1395360.1"/>
    </source>
</evidence>
<organism evidence="3 4">
    <name type="scientific">Nezara viridula</name>
    <name type="common">Southern green stink bug</name>
    <name type="synonym">Cimex viridulus</name>
    <dbReference type="NCBI Taxonomy" id="85310"/>
    <lineage>
        <taxon>Eukaryota</taxon>
        <taxon>Metazoa</taxon>
        <taxon>Ecdysozoa</taxon>
        <taxon>Arthropoda</taxon>
        <taxon>Hexapoda</taxon>
        <taxon>Insecta</taxon>
        <taxon>Pterygota</taxon>
        <taxon>Neoptera</taxon>
        <taxon>Paraneoptera</taxon>
        <taxon>Hemiptera</taxon>
        <taxon>Heteroptera</taxon>
        <taxon>Panheteroptera</taxon>
        <taxon>Pentatomomorpha</taxon>
        <taxon>Pentatomoidea</taxon>
        <taxon>Pentatomidae</taxon>
        <taxon>Pentatominae</taxon>
        <taxon>Nezara</taxon>
    </lineage>
</organism>